<name>A0AAV9SKB7_9TELE</name>
<accession>A0AAV9SKB7</accession>
<dbReference type="Proteomes" id="UP001311232">
    <property type="component" value="Unassembled WGS sequence"/>
</dbReference>
<organism evidence="2 3">
    <name type="scientific">Crenichthys baileyi</name>
    <name type="common">White River springfish</name>
    <dbReference type="NCBI Taxonomy" id="28760"/>
    <lineage>
        <taxon>Eukaryota</taxon>
        <taxon>Metazoa</taxon>
        <taxon>Chordata</taxon>
        <taxon>Craniata</taxon>
        <taxon>Vertebrata</taxon>
        <taxon>Euteleostomi</taxon>
        <taxon>Actinopterygii</taxon>
        <taxon>Neopterygii</taxon>
        <taxon>Teleostei</taxon>
        <taxon>Neoteleostei</taxon>
        <taxon>Acanthomorphata</taxon>
        <taxon>Ovalentaria</taxon>
        <taxon>Atherinomorphae</taxon>
        <taxon>Cyprinodontiformes</taxon>
        <taxon>Goodeidae</taxon>
        <taxon>Crenichthys</taxon>
    </lineage>
</organism>
<gene>
    <name evidence="2" type="ORF">CRENBAI_017909</name>
</gene>
<feature type="region of interest" description="Disordered" evidence="1">
    <location>
        <begin position="1"/>
        <end position="35"/>
    </location>
</feature>
<feature type="compositionally biased region" description="Polar residues" evidence="1">
    <location>
        <begin position="17"/>
        <end position="30"/>
    </location>
</feature>
<evidence type="ECO:0000313" key="3">
    <source>
        <dbReference type="Proteomes" id="UP001311232"/>
    </source>
</evidence>
<dbReference type="EMBL" id="JAHHUM010000294">
    <property type="protein sequence ID" value="KAK5621725.1"/>
    <property type="molecule type" value="Genomic_DNA"/>
</dbReference>
<comment type="caution">
    <text evidence="2">The sequence shown here is derived from an EMBL/GenBank/DDBJ whole genome shotgun (WGS) entry which is preliminary data.</text>
</comment>
<sequence length="200" mass="21358">MTPFLTHGPCSLPPSPSSQEGLSDSTQSSIHLPVHPPSFASSRSGVFPAEERTVFLTGDHRAPLLKPKSVKAPLYLSIIVRSASRDDSNKQPVPILSPSCTIGSLTWGIEDLVNQALQDEPNPDPLLARYNRYPSPSVPGCTWLWVSSLDSLIPKEISFLDSASDPPLVPPTLSPSLKIILRFSGLAGGGLFPPSDTLLG</sequence>
<evidence type="ECO:0000256" key="1">
    <source>
        <dbReference type="SAM" id="MobiDB-lite"/>
    </source>
</evidence>
<keyword evidence="3" id="KW-1185">Reference proteome</keyword>
<protein>
    <submittedName>
        <fullName evidence="2">Uncharacterized protein</fullName>
    </submittedName>
</protein>
<reference evidence="2 3" key="1">
    <citation type="submission" date="2021-06" db="EMBL/GenBank/DDBJ databases">
        <authorList>
            <person name="Palmer J.M."/>
        </authorList>
    </citation>
    <scope>NUCLEOTIDE SEQUENCE [LARGE SCALE GENOMIC DNA]</scope>
    <source>
        <strain evidence="2 3">MEX-2019</strain>
        <tissue evidence="2">Muscle</tissue>
    </source>
</reference>
<dbReference type="AlphaFoldDB" id="A0AAV9SKB7"/>
<proteinExistence type="predicted"/>
<evidence type="ECO:0000313" key="2">
    <source>
        <dbReference type="EMBL" id="KAK5621725.1"/>
    </source>
</evidence>